<proteinExistence type="predicted"/>
<dbReference type="InterPro" id="IPR017927">
    <property type="entry name" value="FAD-bd_FR_type"/>
</dbReference>
<dbReference type="Proteomes" id="UP001387100">
    <property type="component" value="Unassembled WGS sequence"/>
</dbReference>
<comment type="cofactor">
    <cofactor evidence="1">
        <name>FAD</name>
        <dbReference type="ChEBI" id="CHEBI:57692"/>
    </cofactor>
</comment>
<dbReference type="PANTHER" id="PTHR47354">
    <property type="entry name" value="NADH OXIDOREDUCTASE HCR"/>
    <property type="match status" value="1"/>
</dbReference>
<evidence type="ECO:0000259" key="5">
    <source>
        <dbReference type="PROSITE" id="PS51384"/>
    </source>
</evidence>
<evidence type="ECO:0000256" key="4">
    <source>
        <dbReference type="SAM" id="MobiDB-lite"/>
    </source>
</evidence>
<accession>A0ABU8RP33</accession>
<dbReference type="PANTHER" id="PTHR47354:SF5">
    <property type="entry name" value="PROTEIN RFBI"/>
    <property type="match status" value="1"/>
</dbReference>
<keyword evidence="3" id="KW-0411">Iron-sulfur</keyword>
<feature type="region of interest" description="Disordered" evidence="4">
    <location>
        <begin position="1"/>
        <end position="26"/>
    </location>
</feature>
<dbReference type="InterPro" id="IPR039261">
    <property type="entry name" value="FNR_nucleotide-bd"/>
</dbReference>
<dbReference type="EMBL" id="JBBIAA010000036">
    <property type="protein sequence ID" value="MEJ5946868.1"/>
    <property type="molecule type" value="Genomic_DNA"/>
</dbReference>
<keyword evidence="2" id="KW-0001">2Fe-2S</keyword>
<dbReference type="InterPro" id="IPR050415">
    <property type="entry name" value="MRET"/>
</dbReference>
<keyword evidence="7" id="KW-1185">Reference proteome</keyword>
<keyword evidence="2" id="KW-0479">Metal-binding</keyword>
<reference evidence="6 7" key="1">
    <citation type="journal article" date="2017" name="Int. J. Syst. Evol. Microbiol.">
        <title>Pseudokineococcus basanitobsidens sp. nov., isolated from volcanic rock.</title>
        <authorList>
            <person name="Lee D.W."/>
            <person name="Park M.Y."/>
            <person name="Kim J.J."/>
            <person name="Kim B.S."/>
        </authorList>
    </citation>
    <scope>NUCLEOTIDE SEQUENCE [LARGE SCALE GENOMIC DNA]</scope>
    <source>
        <strain evidence="6 7">DSM 103726</strain>
    </source>
</reference>
<dbReference type="InterPro" id="IPR001433">
    <property type="entry name" value="OxRdtase_FAD/NAD-bd"/>
</dbReference>
<organism evidence="6 7">
    <name type="scientific">Pseudokineococcus basanitobsidens</name>
    <dbReference type="NCBI Taxonomy" id="1926649"/>
    <lineage>
        <taxon>Bacteria</taxon>
        <taxon>Bacillati</taxon>
        <taxon>Actinomycetota</taxon>
        <taxon>Actinomycetes</taxon>
        <taxon>Kineosporiales</taxon>
        <taxon>Kineosporiaceae</taxon>
        <taxon>Pseudokineococcus</taxon>
    </lineage>
</organism>
<evidence type="ECO:0000313" key="6">
    <source>
        <dbReference type="EMBL" id="MEJ5946868.1"/>
    </source>
</evidence>
<protein>
    <submittedName>
        <fullName evidence="6">FAD-binding oxidoreductase</fullName>
    </submittedName>
</protein>
<evidence type="ECO:0000313" key="7">
    <source>
        <dbReference type="Proteomes" id="UP001387100"/>
    </source>
</evidence>
<dbReference type="Gene3D" id="3.40.50.80">
    <property type="entry name" value="Nucleotide-binding domain of ferredoxin-NADP reductase (FNR) module"/>
    <property type="match status" value="1"/>
</dbReference>
<comment type="caution">
    <text evidence="6">The sequence shown here is derived from an EMBL/GenBank/DDBJ whole genome shotgun (WGS) entry which is preliminary data.</text>
</comment>
<dbReference type="InterPro" id="IPR008333">
    <property type="entry name" value="Cbr1-like_FAD-bd_dom"/>
</dbReference>
<sequence length="241" mass="25558">MTEAAGSPEPGPSAPPTSWRPAVVREVHHPSPRAVSVRLDLPGRRPHRPGQHYVLRLTAPDGYRAQRSYSVASAPDDELLELYVERLPDGEVSGFLAEELAVGDELEVRGPVGEWFAWDGRPALAVGGGSGVVPLVAMLRHAAALGRPDALRLAVAARTREDLPYADELEAAGALVALSREPAGRRPAGRLRSSELERLVEPGRTAFVCGSAAFAEASSRQLVALGVLASDVRVERFGASG</sequence>
<dbReference type="RefSeq" id="WP_339576247.1">
    <property type="nucleotide sequence ID" value="NZ_JBBIAA010000036.1"/>
</dbReference>
<dbReference type="Gene3D" id="2.40.30.10">
    <property type="entry name" value="Translation factors"/>
    <property type="match status" value="1"/>
</dbReference>
<name>A0ABU8RP33_9ACTN</name>
<gene>
    <name evidence="6" type="ORF">WDZ17_16350</name>
</gene>
<dbReference type="SUPFAM" id="SSF52343">
    <property type="entry name" value="Ferredoxin reductase-like, C-terminal NADP-linked domain"/>
    <property type="match status" value="1"/>
</dbReference>
<evidence type="ECO:0000256" key="2">
    <source>
        <dbReference type="ARBA" id="ARBA00022714"/>
    </source>
</evidence>
<dbReference type="Pfam" id="PF00175">
    <property type="entry name" value="NAD_binding_1"/>
    <property type="match status" value="1"/>
</dbReference>
<dbReference type="Pfam" id="PF00970">
    <property type="entry name" value="FAD_binding_6"/>
    <property type="match status" value="1"/>
</dbReference>
<feature type="domain" description="FAD-binding FR-type" evidence="5">
    <location>
        <begin position="17"/>
        <end position="118"/>
    </location>
</feature>
<keyword evidence="2" id="KW-0408">Iron</keyword>
<evidence type="ECO:0000256" key="3">
    <source>
        <dbReference type="ARBA" id="ARBA00023014"/>
    </source>
</evidence>
<dbReference type="PROSITE" id="PS51384">
    <property type="entry name" value="FAD_FR"/>
    <property type="match status" value="1"/>
</dbReference>
<evidence type="ECO:0000256" key="1">
    <source>
        <dbReference type="ARBA" id="ARBA00001974"/>
    </source>
</evidence>
<dbReference type="SUPFAM" id="SSF63380">
    <property type="entry name" value="Riboflavin synthase domain-like"/>
    <property type="match status" value="1"/>
</dbReference>
<dbReference type="InterPro" id="IPR017938">
    <property type="entry name" value="Riboflavin_synthase-like_b-brl"/>
</dbReference>